<evidence type="ECO:0000313" key="4">
    <source>
        <dbReference type="Proteomes" id="UP000602284"/>
    </source>
</evidence>
<dbReference type="Proteomes" id="UP000602284">
    <property type="component" value="Unassembled WGS sequence"/>
</dbReference>
<organism evidence="3 4">
    <name type="scientific">Tumebacillus amylolyticus</name>
    <dbReference type="NCBI Taxonomy" id="2801339"/>
    <lineage>
        <taxon>Bacteria</taxon>
        <taxon>Bacillati</taxon>
        <taxon>Bacillota</taxon>
        <taxon>Bacilli</taxon>
        <taxon>Bacillales</taxon>
        <taxon>Alicyclobacillaceae</taxon>
        <taxon>Tumebacillus</taxon>
    </lineage>
</organism>
<dbReference type="PROSITE" id="PS50110">
    <property type="entry name" value="RESPONSE_REGULATORY"/>
    <property type="match status" value="1"/>
</dbReference>
<dbReference type="SUPFAM" id="SSF52172">
    <property type="entry name" value="CheY-like"/>
    <property type="match status" value="1"/>
</dbReference>
<dbReference type="EMBL" id="JAEQNB010000002">
    <property type="protein sequence ID" value="MBL0386865.1"/>
    <property type="molecule type" value="Genomic_DNA"/>
</dbReference>
<feature type="domain" description="Response regulatory" evidence="2">
    <location>
        <begin position="4"/>
        <end position="119"/>
    </location>
</feature>
<dbReference type="InterPro" id="IPR052048">
    <property type="entry name" value="ST_Response_Regulator"/>
</dbReference>
<gene>
    <name evidence="3" type="ORF">JJB07_09390</name>
</gene>
<proteinExistence type="predicted"/>
<dbReference type="InterPro" id="IPR001789">
    <property type="entry name" value="Sig_transdc_resp-reg_receiver"/>
</dbReference>
<dbReference type="Gene3D" id="3.40.50.2300">
    <property type="match status" value="1"/>
</dbReference>
<keyword evidence="4" id="KW-1185">Reference proteome</keyword>
<dbReference type="SMART" id="SM00448">
    <property type="entry name" value="REC"/>
    <property type="match status" value="1"/>
</dbReference>
<accession>A0ABS1J9H5</accession>
<reference evidence="3 4" key="1">
    <citation type="submission" date="2021-01" db="EMBL/GenBank/DDBJ databases">
        <title>Tumebacillus sp. strain ITR2 16S ribosomal RNA gene Genome sequencing and assembly.</title>
        <authorList>
            <person name="Kang M."/>
        </authorList>
    </citation>
    <scope>NUCLEOTIDE SEQUENCE [LARGE SCALE GENOMIC DNA]</scope>
    <source>
        <strain evidence="3 4">ITR2</strain>
    </source>
</reference>
<sequence>MSDKVLIVEDEDITGKFLKKALEDEKIDVEWMKNGKEAADKFKKGAYDLVVLDIILPGLKGDVVLERIREIDPYVVVVVYTNNINDHTMMSKFINLGVDAYINKGAGADLRKTVKIIKDKLEPFSLDEAHDLIDNINSNNNIEEE</sequence>
<keyword evidence="1" id="KW-0597">Phosphoprotein</keyword>
<dbReference type="Pfam" id="PF00072">
    <property type="entry name" value="Response_reg"/>
    <property type="match status" value="1"/>
</dbReference>
<comment type="caution">
    <text evidence="3">The sequence shown here is derived from an EMBL/GenBank/DDBJ whole genome shotgun (WGS) entry which is preliminary data.</text>
</comment>
<feature type="modified residue" description="4-aspartylphosphate" evidence="1">
    <location>
        <position position="53"/>
    </location>
</feature>
<name>A0ABS1J9H5_9BACL</name>
<evidence type="ECO:0000256" key="1">
    <source>
        <dbReference type="PROSITE-ProRule" id="PRU00169"/>
    </source>
</evidence>
<dbReference type="PANTHER" id="PTHR43228:SF1">
    <property type="entry name" value="TWO-COMPONENT RESPONSE REGULATOR ARR22"/>
    <property type="match status" value="1"/>
</dbReference>
<evidence type="ECO:0000313" key="3">
    <source>
        <dbReference type="EMBL" id="MBL0386865.1"/>
    </source>
</evidence>
<dbReference type="PANTHER" id="PTHR43228">
    <property type="entry name" value="TWO-COMPONENT RESPONSE REGULATOR"/>
    <property type="match status" value="1"/>
</dbReference>
<dbReference type="InterPro" id="IPR011006">
    <property type="entry name" value="CheY-like_superfamily"/>
</dbReference>
<dbReference type="RefSeq" id="WP_201634076.1">
    <property type="nucleotide sequence ID" value="NZ_JAEQNB010000002.1"/>
</dbReference>
<evidence type="ECO:0000259" key="2">
    <source>
        <dbReference type="PROSITE" id="PS50110"/>
    </source>
</evidence>
<protein>
    <submittedName>
        <fullName evidence="3">Response regulator</fullName>
    </submittedName>
</protein>